<organism evidence="2 3">
    <name type="scientific">Stentor coeruleus</name>
    <dbReference type="NCBI Taxonomy" id="5963"/>
    <lineage>
        <taxon>Eukaryota</taxon>
        <taxon>Sar</taxon>
        <taxon>Alveolata</taxon>
        <taxon>Ciliophora</taxon>
        <taxon>Postciliodesmatophora</taxon>
        <taxon>Heterotrichea</taxon>
        <taxon>Heterotrichida</taxon>
        <taxon>Stentoridae</taxon>
        <taxon>Stentor</taxon>
    </lineage>
</organism>
<sequence length="407" mass="46499">MEEDIVKTKVPEVYQSIIKTEEEFDWEQLKEDFEELNWLDFESLQASDTIISVWKVADKYGVSVLQSAPRFKIFKLTKVKMVITNYMLNIIDSPEISLICKESRGKIEDMLFFSCAKGMMFQSSEECLPNLALRIYDIYTEFKTMISQFFIHFDKLLKSYINMTISSLLDEIFYNKVLKEFRGKLINEESTKKMITDLGGKITSYEIGTSYTDDFINYKNVNSVGVGNSGYDAVGNTGSIGKGSSGFSSYSYQNLYVGELNEENKRHGYGKITYFGGDTYEGYWDNDKPHGEGLYLWKIGGRYLGSFVKGNISGQGKRIYPSGNFYTGEFLNNKKHGKGEIIFKNGDTYEGTWEDDYMNGHGKYTWSTGDHFVGIFIKDIREGKGILTTINGDIIEGAWKDNQYIGN</sequence>
<dbReference type="OrthoDB" id="184064at2759"/>
<comment type="caution">
    <text evidence="2">The sequence shown here is derived from an EMBL/GenBank/DDBJ whole genome shotgun (WGS) entry which is preliminary data.</text>
</comment>
<accession>A0A1R2CNP4</accession>
<evidence type="ECO:0000313" key="3">
    <source>
        <dbReference type="Proteomes" id="UP000187209"/>
    </source>
</evidence>
<dbReference type="Pfam" id="PF02493">
    <property type="entry name" value="MORN"/>
    <property type="match status" value="6"/>
</dbReference>
<dbReference type="SMART" id="SM00698">
    <property type="entry name" value="MORN"/>
    <property type="match status" value="5"/>
</dbReference>
<dbReference type="PANTHER" id="PTHR43215:SF14">
    <property type="entry name" value="RADIAL SPOKE HEAD 1 HOMOLOG"/>
    <property type="match status" value="1"/>
</dbReference>
<protein>
    <submittedName>
        <fullName evidence="2">Uncharacterized protein</fullName>
    </submittedName>
</protein>
<dbReference type="AlphaFoldDB" id="A0A1R2CNP4"/>
<dbReference type="Proteomes" id="UP000187209">
    <property type="component" value="Unassembled WGS sequence"/>
</dbReference>
<reference evidence="2 3" key="1">
    <citation type="submission" date="2016-11" db="EMBL/GenBank/DDBJ databases">
        <title>The macronuclear genome of Stentor coeruleus: a giant cell with tiny introns.</title>
        <authorList>
            <person name="Slabodnick M."/>
            <person name="Ruby J.G."/>
            <person name="Reiff S.B."/>
            <person name="Swart E.C."/>
            <person name="Gosai S."/>
            <person name="Prabakaran S."/>
            <person name="Witkowska E."/>
            <person name="Larue G.E."/>
            <person name="Fisher S."/>
            <person name="Freeman R.M."/>
            <person name="Gunawardena J."/>
            <person name="Chu W."/>
            <person name="Stover N.A."/>
            <person name="Gregory B.D."/>
            <person name="Nowacki M."/>
            <person name="Derisi J."/>
            <person name="Roy S.W."/>
            <person name="Marshall W.F."/>
            <person name="Sood P."/>
        </authorList>
    </citation>
    <scope>NUCLEOTIDE SEQUENCE [LARGE SCALE GENOMIC DNA]</scope>
    <source>
        <strain evidence="2">WM001</strain>
    </source>
</reference>
<dbReference type="SUPFAM" id="SSF82185">
    <property type="entry name" value="Histone H3 K4-specific methyltransferase SET7/9 N-terminal domain"/>
    <property type="match status" value="2"/>
</dbReference>
<evidence type="ECO:0000313" key="2">
    <source>
        <dbReference type="EMBL" id="OMJ90632.1"/>
    </source>
</evidence>
<dbReference type="InterPro" id="IPR003409">
    <property type="entry name" value="MORN"/>
</dbReference>
<dbReference type="PANTHER" id="PTHR43215">
    <property type="entry name" value="RADIAL SPOKE HEAD 1 HOMOLOG"/>
    <property type="match status" value="1"/>
</dbReference>
<proteinExistence type="predicted"/>
<dbReference type="GO" id="GO:0005829">
    <property type="term" value="C:cytosol"/>
    <property type="evidence" value="ECO:0007669"/>
    <property type="project" value="TreeGrafter"/>
</dbReference>
<keyword evidence="1" id="KW-0677">Repeat</keyword>
<keyword evidence="3" id="KW-1185">Reference proteome</keyword>
<name>A0A1R2CNP4_9CILI</name>
<dbReference type="EMBL" id="MPUH01000098">
    <property type="protein sequence ID" value="OMJ90632.1"/>
    <property type="molecule type" value="Genomic_DNA"/>
</dbReference>
<evidence type="ECO:0000256" key="1">
    <source>
        <dbReference type="ARBA" id="ARBA00022737"/>
    </source>
</evidence>
<dbReference type="Gene3D" id="2.20.110.10">
    <property type="entry name" value="Histone H3 K4-specific methyltransferase SET7/9 N-terminal domain"/>
    <property type="match status" value="3"/>
</dbReference>
<gene>
    <name evidence="2" type="ORF">SteCoe_6905</name>
</gene>